<accession>A0A7W7AH00</accession>
<protein>
    <submittedName>
        <fullName evidence="12">Dolichol-phosphate mannosyltransferase</fullName>
        <ecNumber evidence="12">2.4.1.83</ecNumber>
    </submittedName>
</protein>
<keyword evidence="2" id="KW-1003">Cell membrane</keyword>
<organism evidence="12 13">
    <name type="scientific">Sphingomonas abaci</name>
    <dbReference type="NCBI Taxonomy" id="237611"/>
    <lineage>
        <taxon>Bacteria</taxon>
        <taxon>Pseudomonadati</taxon>
        <taxon>Pseudomonadota</taxon>
        <taxon>Alphaproteobacteria</taxon>
        <taxon>Sphingomonadales</taxon>
        <taxon>Sphingomonadaceae</taxon>
        <taxon>Sphingomonas</taxon>
    </lineage>
</organism>
<dbReference type="PANTHER" id="PTHR48090:SF1">
    <property type="entry name" value="PROPHAGE BACTOPRENOL GLUCOSYL TRANSFERASE HOMOLOG"/>
    <property type="match status" value="1"/>
</dbReference>
<dbReference type="CDD" id="cd04187">
    <property type="entry name" value="DPM1_like_bac"/>
    <property type="match status" value="1"/>
</dbReference>
<dbReference type="AlphaFoldDB" id="A0A7W7AH00"/>
<dbReference type="GO" id="GO:0004582">
    <property type="term" value="F:dolichyl-phosphate beta-D-mannosyltransferase activity"/>
    <property type="evidence" value="ECO:0007669"/>
    <property type="project" value="UniProtKB-EC"/>
</dbReference>
<evidence type="ECO:0000256" key="8">
    <source>
        <dbReference type="ARBA" id="ARBA00038152"/>
    </source>
</evidence>
<dbReference type="EMBL" id="JACHNY010000001">
    <property type="protein sequence ID" value="MBB4616806.1"/>
    <property type="molecule type" value="Genomic_DNA"/>
</dbReference>
<dbReference type="FunFam" id="3.90.550.10:FF:000079">
    <property type="entry name" value="Probable glycosyl transferase"/>
    <property type="match status" value="1"/>
</dbReference>
<dbReference type="SUPFAM" id="SSF53448">
    <property type="entry name" value="Nucleotide-diphospho-sugar transferases"/>
    <property type="match status" value="1"/>
</dbReference>
<evidence type="ECO:0000259" key="11">
    <source>
        <dbReference type="Pfam" id="PF00535"/>
    </source>
</evidence>
<comment type="subcellular location">
    <subcellularLocation>
        <location evidence="1">Cell membrane</location>
        <topology evidence="1">Multi-pass membrane protein</topology>
    </subcellularLocation>
</comment>
<comment type="caution">
    <text evidence="12">The sequence shown here is derived from an EMBL/GenBank/DDBJ whole genome shotgun (WGS) entry which is preliminary data.</text>
</comment>
<reference evidence="12 13" key="1">
    <citation type="submission" date="2020-08" db="EMBL/GenBank/DDBJ databases">
        <title>Genomic Encyclopedia of Type Strains, Phase IV (KMG-IV): sequencing the most valuable type-strain genomes for metagenomic binning, comparative biology and taxonomic classification.</title>
        <authorList>
            <person name="Goeker M."/>
        </authorList>
    </citation>
    <scope>NUCLEOTIDE SEQUENCE [LARGE SCALE GENOMIC DNA]</scope>
    <source>
        <strain evidence="12 13">DSM 15867</strain>
    </source>
</reference>
<dbReference type="EC" id="2.4.1.83" evidence="12"/>
<gene>
    <name evidence="12" type="ORF">GGQ96_000912</name>
</gene>
<feature type="transmembrane region" description="Helical" evidence="10">
    <location>
        <begin position="249"/>
        <end position="269"/>
    </location>
</feature>
<evidence type="ECO:0000256" key="2">
    <source>
        <dbReference type="ARBA" id="ARBA00022475"/>
    </source>
</evidence>
<feature type="compositionally biased region" description="Basic and acidic residues" evidence="9">
    <location>
        <begin position="349"/>
        <end position="363"/>
    </location>
</feature>
<dbReference type="Gene3D" id="3.90.550.10">
    <property type="entry name" value="Spore Coat Polysaccharide Biosynthesis Protein SpsA, Chain A"/>
    <property type="match status" value="1"/>
</dbReference>
<evidence type="ECO:0000256" key="3">
    <source>
        <dbReference type="ARBA" id="ARBA00022676"/>
    </source>
</evidence>
<dbReference type="InterPro" id="IPR029044">
    <property type="entry name" value="Nucleotide-diphossugar_trans"/>
</dbReference>
<dbReference type="RefSeq" id="WP_184111894.1">
    <property type="nucleotide sequence ID" value="NZ_JACHNY010000001.1"/>
</dbReference>
<evidence type="ECO:0000313" key="13">
    <source>
        <dbReference type="Proteomes" id="UP000574769"/>
    </source>
</evidence>
<dbReference type="PANTHER" id="PTHR48090">
    <property type="entry name" value="UNDECAPRENYL-PHOSPHATE 4-DEOXY-4-FORMAMIDO-L-ARABINOSE TRANSFERASE-RELATED"/>
    <property type="match status" value="1"/>
</dbReference>
<evidence type="ECO:0000256" key="7">
    <source>
        <dbReference type="ARBA" id="ARBA00023136"/>
    </source>
</evidence>
<evidence type="ECO:0000256" key="9">
    <source>
        <dbReference type="SAM" id="MobiDB-lite"/>
    </source>
</evidence>
<keyword evidence="7 10" id="KW-0472">Membrane</keyword>
<dbReference type="InterPro" id="IPR050256">
    <property type="entry name" value="Glycosyltransferase_2"/>
</dbReference>
<dbReference type="InterPro" id="IPR001173">
    <property type="entry name" value="Glyco_trans_2-like"/>
</dbReference>
<feature type="transmembrane region" description="Helical" evidence="10">
    <location>
        <begin position="281"/>
        <end position="302"/>
    </location>
</feature>
<evidence type="ECO:0000256" key="10">
    <source>
        <dbReference type="SAM" id="Phobius"/>
    </source>
</evidence>
<name>A0A7W7AH00_9SPHN</name>
<evidence type="ECO:0000313" key="12">
    <source>
        <dbReference type="EMBL" id="MBB4616806.1"/>
    </source>
</evidence>
<evidence type="ECO:0000256" key="6">
    <source>
        <dbReference type="ARBA" id="ARBA00022989"/>
    </source>
</evidence>
<sequence length="375" mass="40618">MHPRAPTPTLSPTVAPTLSIVIPCYNEAACLDVLHARVSAAARAVVGEDYEIVLINDGSRDDSWSVMQRLSAGDPHLVAINLSRNHGHQLALTAGLDLCSGAEILIIDADLQDPPELLGEMRATMHAQAADVVYAVRRRREGETLFKKATAAAFYRVLDRVTDTAIPVDTGDFRLMSRRALDALLSLPEQARFIRGMVAWVGFRQVPFAYDRAERHAGETNYPLAKMIRLAFDAVTGFSTAPLRWASHLGLALTGVSLLLIVYIAIGWLSGSAVAGWTSTMLVNVVIGAAQMFVLGMIGEYLGRLYIESKRRPLYLVADVAGPVRGRATLGFQADPATAPAALPSGGLRQRDDRDAGAHRHPADQMPLQPEDPLE</sequence>
<keyword evidence="3 12" id="KW-0328">Glycosyltransferase</keyword>
<dbReference type="Proteomes" id="UP000574769">
    <property type="component" value="Unassembled WGS sequence"/>
</dbReference>
<keyword evidence="5 10" id="KW-0812">Transmembrane</keyword>
<keyword evidence="13" id="KW-1185">Reference proteome</keyword>
<keyword evidence="4 12" id="KW-0808">Transferase</keyword>
<keyword evidence="6 10" id="KW-1133">Transmembrane helix</keyword>
<evidence type="ECO:0000256" key="5">
    <source>
        <dbReference type="ARBA" id="ARBA00022692"/>
    </source>
</evidence>
<feature type="domain" description="Glycosyltransferase 2-like" evidence="11">
    <location>
        <begin position="19"/>
        <end position="184"/>
    </location>
</feature>
<proteinExistence type="inferred from homology"/>
<dbReference type="Pfam" id="PF00535">
    <property type="entry name" value="Glycos_transf_2"/>
    <property type="match status" value="1"/>
</dbReference>
<comment type="similarity">
    <text evidence="8">Belongs to the glycosyltransferase 2 family. GtrB subfamily.</text>
</comment>
<evidence type="ECO:0000256" key="4">
    <source>
        <dbReference type="ARBA" id="ARBA00022679"/>
    </source>
</evidence>
<feature type="region of interest" description="Disordered" evidence="9">
    <location>
        <begin position="335"/>
        <end position="375"/>
    </location>
</feature>
<evidence type="ECO:0000256" key="1">
    <source>
        <dbReference type="ARBA" id="ARBA00004651"/>
    </source>
</evidence>
<dbReference type="GO" id="GO:0005886">
    <property type="term" value="C:plasma membrane"/>
    <property type="evidence" value="ECO:0007669"/>
    <property type="project" value="UniProtKB-SubCell"/>
</dbReference>